<protein>
    <recommendedName>
        <fullName evidence="3">O-methyltransferase YrrM</fullName>
    </recommendedName>
</protein>
<dbReference type="EMBL" id="AP012320">
    <property type="protein sequence ID" value="BAL93785.1"/>
    <property type="molecule type" value="Genomic_DNA"/>
</dbReference>
<proteinExistence type="predicted"/>
<dbReference type="Pfam" id="PF13578">
    <property type="entry name" value="Methyltransf_24"/>
    <property type="match status" value="1"/>
</dbReference>
<evidence type="ECO:0000313" key="2">
    <source>
        <dbReference type="Proteomes" id="UP000007883"/>
    </source>
</evidence>
<dbReference type="eggNOG" id="COG4122">
    <property type="taxonomic scope" value="Bacteria"/>
</dbReference>
<dbReference type="AlphaFoldDB" id="I0HL98"/>
<dbReference type="KEGG" id="rge:RGE_04400"/>
<organism evidence="1 2">
    <name type="scientific">Rubrivivax gelatinosus (strain NBRC 100245 / IL144)</name>
    <dbReference type="NCBI Taxonomy" id="983917"/>
    <lineage>
        <taxon>Bacteria</taxon>
        <taxon>Pseudomonadati</taxon>
        <taxon>Pseudomonadota</taxon>
        <taxon>Betaproteobacteria</taxon>
        <taxon>Burkholderiales</taxon>
        <taxon>Sphaerotilaceae</taxon>
        <taxon>Rubrivivax</taxon>
    </lineage>
</organism>
<accession>I0HL98</accession>
<dbReference type="Proteomes" id="UP000007883">
    <property type="component" value="Chromosome"/>
</dbReference>
<dbReference type="Gene3D" id="3.40.50.150">
    <property type="entry name" value="Vaccinia Virus protein VP39"/>
    <property type="match status" value="1"/>
</dbReference>
<dbReference type="PATRIC" id="fig|983917.3.peg.433"/>
<dbReference type="HOGENOM" id="CLU_080929_0_0_4"/>
<reference evidence="1 2" key="1">
    <citation type="journal article" date="2012" name="J. Bacteriol.">
        <title>Complete genome sequence of phototrophic betaproteobacterium Rubrivivax gelatinosus IL144.</title>
        <authorList>
            <person name="Nagashima S."/>
            <person name="Kamimura A."/>
            <person name="Shimizu T."/>
            <person name="Nakamura-isaki S."/>
            <person name="Aono E."/>
            <person name="Sakamoto K."/>
            <person name="Ichikawa N."/>
            <person name="Nakazawa H."/>
            <person name="Sekine M."/>
            <person name="Yamazaki S."/>
            <person name="Fujita N."/>
            <person name="Shimada K."/>
            <person name="Hanada S."/>
            <person name="Nagashima K.V.P."/>
        </authorList>
    </citation>
    <scope>NUCLEOTIDE SEQUENCE [LARGE SCALE GENOMIC DNA]</scope>
    <source>
        <strain evidence="2">NBRC 100245 / IL144</strain>
    </source>
</reference>
<keyword evidence="2" id="KW-1185">Reference proteome</keyword>
<gene>
    <name evidence="1" type="ordered locus">RGE_04400</name>
</gene>
<evidence type="ECO:0000313" key="1">
    <source>
        <dbReference type="EMBL" id="BAL93785.1"/>
    </source>
</evidence>
<dbReference type="InterPro" id="IPR029063">
    <property type="entry name" value="SAM-dependent_MTases_sf"/>
</dbReference>
<evidence type="ECO:0008006" key="3">
    <source>
        <dbReference type="Google" id="ProtNLM"/>
    </source>
</evidence>
<name>I0HL98_RUBGI</name>
<dbReference type="SUPFAM" id="SSF53335">
    <property type="entry name" value="S-adenosyl-L-methionine-dependent methyltransferases"/>
    <property type="match status" value="1"/>
</dbReference>
<sequence>MSLASMVDNRSHTLRDRVEGLRRDIGDIHGLVRLQPYTAELPLPMGGGWALTGDAAALLVREVLLQRPRAVLELGSGVSTLLIGQALQRQGGEGRLLSIDHDPVWAERTRRQVALLGLERQVTVVCAPLAPIDLQGTRRLWYDIPASALDTLGAIDLLLVDGPPQPPEDREPARWPAVPALESRLSASVVVVVDDARRPEEREMVRRWRSAAPDWQVEDMQTVDGLCILRRRPSGEAAAT</sequence>
<dbReference type="STRING" id="983917.RGE_04400"/>